<organism evidence="2 3">
    <name type="scientific">Chryseobacterium antibioticum</name>
    <dbReference type="NCBI Taxonomy" id="2728847"/>
    <lineage>
        <taxon>Bacteria</taxon>
        <taxon>Pseudomonadati</taxon>
        <taxon>Bacteroidota</taxon>
        <taxon>Flavobacteriia</taxon>
        <taxon>Flavobacteriales</taxon>
        <taxon>Weeksellaceae</taxon>
        <taxon>Chryseobacterium group</taxon>
        <taxon>Chryseobacterium</taxon>
    </lineage>
</organism>
<feature type="chain" id="PRO_5031401250" evidence="1">
    <location>
        <begin position="22"/>
        <end position="271"/>
    </location>
</feature>
<feature type="signal peptide" evidence="1">
    <location>
        <begin position="1"/>
        <end position="21"/>
    </location>
</feature>
<evidence type="ECO:0000256" key="1">
    <source>
        <dbReference type="SAM" id="SignalP"/>
    </source>
</evidence>
<sequence length="271" mass="31632">MIKMKHTLTAFLLLLTSFCFSQSKTEIYVIGNIHDSVPNYHPKILFDILDKVKPDITLHEVDSQGMKEYENGIKITENEIKASNAYLKKHPKTLRFPFDFEGRNQYRKDRGMVPTDNLSVKLLDSLYKAKKLSHSEVKIYENFSNLTKELMKIAELSPENFNNATTDQISGKRQNAQYSELLKIIEARPEFAKRFVVKPNGEKISYRDGFKLMSGFWDLRNQTMAKNIYKIAETHPGKKIVVLTGFLHRYYILKELKRINNGTYVIKEFYD</sequence>
<protein>
    <submittedName>
        <fullName evidence="2">ChaN family lipoprotein</fullName>
    </submittedName>
</protein>
<name>A0A7Y0ANS2_9FLAO</name>
<proteinExistence type="predicted"/>
<keyword evidence="3" id="KW-1185">Reference proteome</keyword>
<evidence type="ECO:0000313" key="3">
    <source>
        <dbReference type="Proteomes" id="UP000544054"/>
    </source>
</evidence>
<evidence type="ECO:0000313" key="2">
    <source>
        <dbReference type="EMBL" id="NML70732.1"/>
    </source>
</evidence>
<dbReference type="Proteomes" id="UP000544054">
    <property type="component" value="Unassembled WGS sequence"/>
</dbReference>
<comment type="caution">
    <text evidence="2">The sequence shown here is derived from an EMBL/GenBank/DDBJ whole genome shotgun (WGS) entry which is preliminary data.</text>
</comment>
<reference evidence="2 3" key="1">
    <citation type="submission" date="2020-04" db="EMBL/GenBank/DDBJ databases">
        <title>Chryseobacterium sp. RP-3-3 sp. nov., isolated from Jeju soil.</title>
        <authorList>
            <person name="Dahal R.H."/>
        </authorList>
    </citation>
    <scope>NUCLEOTIDE SEQUENCE [LARGE SCALE GENOMIC DNA]</scope>
    <source>
        <strain evidence="2 3">RP-3-3</strain>
    </source>
</reference>
<gene>
    <name evidence="2" type="ORF">HHL23_13145</name>
</gene>
<dbReference type="AlphaFoldDB" id="A0A7Y0ANS2"/>
<dbReference type="EMBL" id="JABBGI010000015">
    <property type="protein sequence ID" value="NML70732.1"/>
    <property type="molecule type" value="Genomic_DNA"/>
</dbReference>
<accession>A0A7Y0ANS2</accession>
<keyword evidence="1" id="KW-0732">Signal</keyword>
<keyword evidence="2" id="KW-0449">Lipoprotein</keyword>